<protein>
    <recommendedName>
        <fullName evidence="3">F-box domain-containing protein</fullName>
    </recommendedName>
</protein>
<keyword evidence="2" id="KW-1185">Reference proteome</keyword>
<evidence type="ECO:0008006" key="3">
    <source>
        <dbReference type="Google" id="ProtNLM"/>
    </source>
</evidence>
<evidence type="ECO:0000313" key="1">
    <source>
        <dbReference type="EMBL" id="KAF2756011.1"/>
    </source>
</evidence>
<name>A0A6A6W4N6_9PEZI</name>
<sequence>MSFGDNYWPHLSSLTLRGMDTSKEFILQFLRSHRSCLRDLQLSHMQLWNKASWLHLIPHLRNMLSLLTACIKNISTRRGDGQGGIGDWAHRVYDHSDDSKSWTIGYWVVNNDTEEKALAKYMVDGGVLPVLNNNLYGLGPD</sequence>
<dbReference type="OrthoDB" id="3864240at2759"/>
<reference evidence="1" key="1">
    <citation type="journal article" date="2020" name="Stud. Mycol.">
        <title>101 Dothideomycetes genomes: a test case for predicting lifestyles and emergence of pathogens.</title>
        <authorList>
            <person name="Haridas S."/>
            <person name="Albert R."/>
            <person name="Binder M."/>
            <person name="Bloem J."/>
            <person name="Labutti K."/>
            <person name="Salamov A."/>
            <person name="Andreopoulos B."/>
            <person name="Baker S."/>
            <person name="Barry K."/>
            <person name="Bills G."/>
            <person name="Bluhm B."/>
            <person name="Cannon C."/>
            <person name="Castanera R."/>
            <person name="Culley D."/>
            <person name="Daum C."/>
            <person name="Ezra D."/>
            <person name="Gonzalez J."/>
            <person name="Henrissat B."/>
            <person name="Kuo A."/>
            <person name="Liang C."/>
            <person name="Lipzen A."/>
            <person name="Lutzoni F."/>
            <person name="Magnuson J."/>
            <person name="Mondo S."/>
            <person name="Nolan M."/>
            <person name="Ohm R."/>
            <person name="Pangilinan J."/>
            <person name="Park H.-J."/>
            <person name="Ramirez L."/>
            <person name="Alfaro M."/>
            <person name="Sun H."/>
            <person name="Tritt A."/>
            <person name="Yoshinaga Y."/>
            <person name="Zwiers L.-H."/>
            <person name="Turgeon B."/>
            <person name="Goodwin S."/>
            <person name="Spatafora J."/>
            <person name="Crous P."/>
            <person name="Grigoriev I."/>
        </authorList>
    </citation>
    <scope>NUCLEOTIDE SEQUENCE</scope>
    <source>
        <strain evidence="1">CBS 121739</strain>
    </source>
</reference>
<accession>A0A6A6W4N6</accession>
<dbReference type="AlphaFoldDB" id="A0A6A6W4N6"/>
<dbReference type="Proteomes" id="UP000799437">
    <property type="component" value="Unassembled WGS sequence"/>
</dbReference>
<evidence type="ECO:0000313" key="2">
    <source>
        <dbReference type="Proteomes" id="UP000799437"/>
    </source>
</evidence>
<dbReference type="RefSeq" id="XP_033598462.1">
    <property type="nucleotide sequence ID" value="XM_033750017.1"/>
</dbReference>
<proteinExistence type="predicted"/>
<gene>
    <name evidence="1" type="ORF">EJ05DRAFT_86101</name>
</gene>
<organism evidence="1 2">
    <name type="scientific">Pseudovirgaria hyperparasitica</name>
    <dbReference type="NCBI Taxonomy" id="470096"/>
    <lineage>
        <taxon>Eukaryota</taxon>
        <taxon>Fungi</taxon>
        <taxon>Dikarya</taxon>
        <taxon>Ascomycota</taxon>
        <taxon>Pezizomycotina</taxon>
        <taxon>Dothideomycetes</taxon>
        <taxon>Dothideomycetes incertae sedis</taxon>
        <taxon>Acrospermales</taxon>
        <taxon>Acrospermaceae</taxon>
        <taxon>Pseudovirgaria</taxon>
    </lineage>
</organism>
<dbReference type="EMBL" id="ML996576">
    <property type="protein sequence ID" value="KAF2756011.1"/>
    <property type="molecule type" value="Genomic_DNA"/>
</dbReference>
<dbReference type="GeneID" id="54491071"/>